<dbReference type="EMBL" id="QWGR01000003">
    <property type="protein sequence ID" value="RIJ49208.1"/>
    <property type="molecule type" value="Genomic_DNA"/>
</dbReference>
<accession>A0A399T0A4</accession>
<dbReference type="InterPro" id="IPR036034">
    <property type="entry name" value="PDZ_sf"/>
</dbReference>
<organism evidence="2 3">
    <name type="scientific">Maribellus luteus</name>
    <dbReference type="NCBI Taxonomy" id="2305463"/>
    <lineage>
        <taxon>Bacteria</taxon>
        <taxon>Pseudomonadati</taxon>
        <taxon>Bacteroidota</taxon>
        <taxon>Bacteroidia</taxon>
        <taxon>Marinilabiliales</taxon>
        <taxon>Prolixibacteraceae</taxon>
        <taxon>Maribellus</taxon>
    </lineage>
</organism>
<dbReference type="SUPFAM" id="SSF51126">
    <property type="entry name" value="Pectin lyase-like"/>
    <property type="match status" value="1"/>
</dbReference>
<dbReference type="InterPro" id="IPR012334">
    <property type="entry name" value="Pectin_lyas_fold"/>
</dbReference>
<proteinExistence type="predicted"/>
<protein>
    <submittedName>
        <fullName evidence="2">PDZ domain-containing protein</fullName>
    </submittedName>
</protein>
<dbReference type="PANTHER" id="PTHR36453:SF1">
    <property type="entry name" value="RIGHT HANDED BETA HELIX DOMAIN-CONTAINING PROTEIN"/>
    <property type="match status" value="1"/>
</dbReference>
<evidence type="ECO:0000313" key="2">
    <source>
        <dbReference type="EMBL" id="RIJ49208.1"/>
    </source>
</evidence>
<dbReference type="Pfam" id="PF13180">
    <property type="entry name" value="PDZ_2"/>
    <property type="match status" value="1"/>
</dbReference>
<dbReference type="PANTHER" id="PTHR36453">
    <property type="entry name" value="SECRETED PROTEIN-RELATED"/>
    <property type="match status" value="1"/>
</dbReference>
<dbReference type="OrthoDB" id="9808066at2"/>
<gene>
    <name evidence="2" type="ORF">D1614_06520</name>
</gene>
<dbReference type="Gene3D" id="2.160.20.10">
    <property type="entry name" value="Single-stranded right-handed beta-helix, Pectin lyase-like"/>
    <property type="match status" value="2"/>
</dbReference>
<dbReference type="InterPro" id="IPR006626">
    <property type="entry name" value="PbH1"/>
</dbReference>
<dbReference type="InterPro" id="IPR011050">
    <property type="entry name" value="Pectin_lyase_fold/virulence"/>
</dbReference>
<dbReference type="AlphaFoldDB" id="A0A399T0A4"/>
<sequence length="848" mass="95505">MKRAYKSFTSERMIVRQLMDVRVPSVGCESLKNNFNRMRKVAVLLLNVLVFLLAACQPSIFEIYVSPGGDDSANGSKTTPVATLGQAVELARAAAGQRTVHVLVEDGTYYLPQTLKLDAGISGTAEKPVVFRTLNPPGEVVISGGQKLELDWKPYRESIFCARISEDVDIDQLYINGQRQRMARFPNAVPGKNVFDAWDLEHTREPEPGTDPLTPERIASWENPAGAFIHAMHMALWGDMHWVVKAKNADGTLDMEGGWQNNRPSQMHPRYRMVENVFEELDAPGEWYYNETESMLYYFPLNDEDISKALVEIVRLKHLLELNGTKEEPVKHVQFDGFVFRHAARSFMENREPLLRSDWTTYRGGAVFINGAEDCLLQNCEFDQVGGNSIFVSNYNRRITIKSCYLHHSGANGVAFVGDPGAVRSPLFRYGKQDFEAIDRTPGPKSDNYPSECLVEDCLITMTGRDEKQTAPVQISMSHKIRVNHCSIYDVPRAGINISEGTFGGHIIENCDVFNTVLETSDHGSFNSWGRDRFWTPDTRQTDVEVKKDRNLPKIDMLDKNIIRNSRWRCDHGWDIDLDDGSTWYEIHNNVLLSGGLKMREGYYRTATNNIIINNSLHPHVWYPESGDVFKHNIVFGAYRPAVMNYTLGPDDKWGQELDSNLFATGEADRLKFAQNDCDAHSVSEAPLFADAAHGDYTVSEQSPALKIGFRNFPMDQFGVKSERLKKLAKTPDIPQLITERSNESGKVFSWKEGKVKNIETMGEQSAAGLPAMAGVAVLEVPENTGIHSMNLRTGDVILKCNGQDVANFDQLVKIFEKANQEEELVITIFRNQKAEEIRVSLANPSKK</sequence>
<dbReference type="Proteomes" id="UP000265926">
    <property type="component" value="Unassembled WGS sequence"/>
</dbReference>
<evidence type="ECO:0000259" key="1">
    <source>
        <dbReference type="Pfam" id="PF13180"/>
    </source>
</evidence>
<feature type="domain" description="PDZ" evidence="1">
    <location>
        <begin position="775"/>
        <end position="842"/>
    </location>
</feature>
<name>A0A399T0A4_9BACT</name>
<dbReference type="SUPFAM" id="SSF50156">
    <property type="entry name" value="PDZ domain-like"/>
    <property type="match status" value="1"/>
</dbReference>
<dbReference type="SMART" id="SM00710">
    <property type="entry name" value="PbH1"/>
    <property type="match status" value="3"/>
</dbReference>
<reference evidence="2 3" key="1">
    <citation type="submission" date="2018-08" db="EMBL/GenBank/DDBJ databases">
        <title>Pallidiluteibacterium maritimus gen. nov., sp. nov., isolated from coastal sediment.</title>
        <authorList>
            <person name="Zhou L.Y."/>
        </authorList>
    </citation>
    <scope>NUCLEOTIDE SEQUENCE [LARGE SCALE GENOMIC DNA]</scope>
    <source>
        <strain evidence="2 3">XSD2</strain>
    </source>
</reference>
<evidence type="ECO:0000313" key="3">
    <source>
        <dbReference type="Proteomes" id="UP000265926"/>
    </source>
</evidence>
<keyword evidence="3" id="KW-1185">Reference proteome</keyword>
<comment type="caution">
    <text evidence="2">The sequence shown here is derived from an EMBL/GenBank/DDBJ whole genome shotgun (WGS) entry which is preliminary data.</text>
</comment>
<dbReference type="InterPro" id="IPR001478">
    <property type="entry name" value="PDZ"/>
</dbReference>
<dbReference type="Gene3D" id="2.30.42.10">
    <property type="match status" value="1"/>
</dbReference>